<name>A0AAI8VCU2_9PEZI</name>
<dbReference type="EMBL" id="CAUWAG010000004">
    <property type="protein sequence ID" value="CAJ2502282.1"/>
    <property type="molecule type" value="Genomic_DNA"/>
</dbReference>
<accession>A0AAI8VCU2</accession>
<comment type="caution">
    <text evidence="1">The sequence shown here is derived from an EMBL/GenBank/DDBJ whole genome shotgun (WGS) entry which is preliminary data.</text>
</comment>
<reference evidence="1" key="1">
    <citation type="submission" date="2023-10" db="EMBL/GenBank/DDBJ databases">
        <authorList>
            <person name="Hackl T."/>
        </authorList>
    </citation>
    <scope>NUCLEOTIDE SEQUENCE</scope>
</reference>
<evidence type="ECO:0000313" key="2">
    <source>
        <dbReference type="Proteomes" id="UP001295740"/>
    </source>
</evidence>
<evidence type="ECO:0000313" key="1">
    <source>
        <dbReference type="EMBL" id="CAJ2502282.1"/>
    </source>
</evidence>
<gene>
    <name evidence="1" type="ORF">KHLLAP_LOCUS2750</name>
</gene>
<keyword evidence="2" id="KW-1185">Reference proteome</keyword>
<dbReference type="Proteomes" id="UP001295740">
    <property type="component" value="Unassembled WGS sequence"/>
</dbReference>
<sequence length="100" mass="12078">MPGIVWLFYSASGFWGWFARPRPEEPKDLSFRQQIRFYLLHQRCLLHLAILWASLLTSLHNNVWHLCYRPGWIINAHIEAWVISAAEFWLEVWISWVLRD</sequence>
<organism evidence="1 2">
    <name type="scientific">Anthostomella pinea</name>
    <dbReference type="NCBI Taxonomy" id="933095"/>
    <lineage>
        <taxon>Eukaryota</taxon>
        <taxon>Fungi</taxon>
        <taxon>Dikarya</taxon>
        <taxon>Ascomycota</taxon>
        <taxon>Pezizomycotina</taxon>
        <taxon>Sordariomycetes</taxon>
        <taxon>Xylariomycetidae</taxon>
        <taxon>Xylariales</taxon>
        <taxon>Xylariaceae</taxon>
        <taxon>Anthostomella</taxon>
    </lineage>
</organism>
<dbReference type="AlphaFoldDB" id="A0AAI8VCU2"/>
<proteinExistence type="predicted"/>
<protein>
    <submittedName>
        <fullName evidence="1">Uu.00g096760.m01.CDS01</fullName>
    </submittedName>
</protein>